<comment type="caution">
    <text evidence="2">The sequence shown here is derived from an EMBL/GenBank/DDBJ whole genome shotgun (WGS) entry which is preliminary data.</text>
</comment>
<gene>
    <name evidence="2" type="ORF">PEVE_00005051</name>
</gene>
<feature type="non-terminal residue" evidence="2">
    <location>
        <position position="130"/>
    </location>
</feature>
<name>A0ABN8QMA0_9CNID</name>
<protein>
    <submittedName>
        <fullName evidence="2">Uncharacterized protein</fullName>
    </submittedName>
</protein>
<proteinExistence type="predicted"/>
<keyword evidence="3" id="KW-1185">Reference proteome</keyword>
<feature type="compositionally biased region" description="Polar residues" evidence="1">
    <location>
        <begin position="116"/>
        <end position="130"/>
    </location>
</feature>
<evidence type="ECO:0000256" key="1">
    <source>
        <dbReference type="SAM" id="MobiDB-lite"/>
    </source>
</evidence>
<feature type="compositionally biased region" description="Polar residues" evidence="1">
    <location>
        <begin position="82"/>
        <end position="108"/>
    </location>
</feature>
<reference evidence="2 3" key="1">
    <citation type="submission" date="2022-05" db="EMBL/GenBank/DDBJ databases">
        <authorList>
            <consortium name="Genoscope - CEA"/>
            <person name="William W."/>
        </authorList>
    </citation>
    <scope>NUCLEOTIDE SEQUENCE [LARGE SCALE GENOMIC DNA]</scope>
</reference>
<organism evidence="2 3">
    <name type="scientific">Porites evermanni</name>
    <dbReference type="NCBI Taxonomy" id="104178"/>
    <lineage>
        <taxon>Eukaryota</taxon>
        <taxon>Metazoa</taxon>
        <taxon>Cnidaria</taxon>
        <taxon>Anthozoa</taxon>
        <taxon>Hexacorallia</taxon>
        <taxon>Scleractinia</taxon>
        <taxon>Fungiina</taxon>
        <taxon>Poritidae</taxon>
        <taxon>Porites</taxon>
    </lineage>
</organism>
<evidence type="ECO:0000313" key="2">
    <source>
        <dbReference type="EMBL" id="CAH3164700.1"/>
    </source>
</evidence>
<dbReference type="Proteomes" id="UP001159427">
    <property type="component" value="Unassembled WGS sequence"/>
</dbReference>
<dbReference type="EMBL" id="CALNXI010001318">
    <property type="protein sequence ID" value="CAH3164700.1"/>
    <property type="molecule type" value="Genomic_DNA"/>
</dbReference>
<evidence type="ECO:0000313" key="3">
    <source>
        <dbReference type="Proteomes" id="UP001159427"/>
    </source>
</evidence>
<feature type="region of interest" description="Disordered" evidence="1">
    <location>
        <begin position="82"/>
        <end position="130"/>
    </location>
</feature>
<sequence>MLLEDDEQFEHEKAWMEECQEIYLKLSMDTENFLKEQLVLSQNSQDKSIAETSVNVSPPEETIETNVFAQDEIHTENIANQKGKTAISPSSYQSSQEHVAEVQNSIADNAQGADNVITNDITEQNTRPVN</sequence>
<accession>A0ABN8QMA0</accession>